<sequence length="107" mass="11336">MFEGSSEHWDEDLEDDGNDDGGDGPNDDDHVVDDNVDNDHGQATQEWLGNGPVDVSQVLEATSMHESPLASLSAVLHSLDVHKGGAVNHARDGGADAWDSLSRGTSE</sequence>
<keyword evidence="3" id="KW-1185">Reference proteome</keyword>
<organism evidence="2 3">
    <name type="scientific">Knufia fluminis</name>
    <dbReference type="NCBI Taxonomy" id="191047"/>
    <lineage>
        <taxon>Eukaryota</taxon>
        <taxon>Fungi</taxon>
        <taxon>Dikarya</taxon>
        <taxon>Ascomycota</taxon>
        <taxon>Pezizomycotina</taxon>
        <taxon>Eurotiomycetes</taxon>
        <taxon>Chaetothyriomycetidae</taxon>
        <taxon>Chaetothyriales</taxon>
        <taxon>Trichomeriaceae</taxon>
        <taxon>Knufia</taxon>
    </lineage>
</organism>
<reference evidence="2 3" key="1">
    <citation type="submission" date="2022-12" db="EMBL/GenBank/DDBJ databases">
        <title>Genomic features and morphological characterization of a novel Knufia sp. strain isolated from spacecraft assembly facility.</title>
        <authorList>
            <person name="Teixeira M."/>
            <person name="Chander A.M."/>
            <person name="Stajich J.E."/>
            <person name="Venkateswaran K."/>
        </authorList>
    </citation>
    <scope>NUCLEOTIDE SEQUENCE [LARGE SCALE GENOMIC DNA]</scope>
    <source>
        <strain evidence="2 3">FJI-L2-BK-P2</strain>
    </source>
</reference>
<name>A0AAN8EWQ5_9EURO</name>
<dbReference type="Proteomes" id="UP001316803">
    <property type="component" value="Unassembled WGS sequence"/>
</dbReference>
<protein>
    <submittedName>
        <fullName evidence="2">Uncharacterized protein</fullName>
    </submittedName>
</protein>
<comment type="caution">
    <text evidence="2">The sequence shown here is derived from an EMBL/GenBank/DDBJ whole genome shotgun (WGS) entry which is preliminary data.</text>
</comment>
<feature type="region of interest" description="Disordered" evidence="1">
    <location>
        <begin position="1"/>
        <end position="54"/>
    </location>
</feature>
<dbReference type="EMBL" id="JAKLMC020000075">
    <property type="protein sequence ID" value="KAK5947741.1"/>
    <property type="molecule type" value="Genomic_DNA"/>
</dbReference>
<gene>
    <name evidence="2" type="ORF">OHC33_011229</name>
</gene>
<dbReference type="AlphaFoldDB" id="A0AAN8EWQ5"/>
<evidence type="ECO:0000313" key="3">
    <source>
        <dbReference type="Proteomes" id="UP001316803"/>
    </source>
</evidence>
<feature type="region of interest" description="Disordered" evidence="1">
    <location>
        <begin position="87"/>
        <end position="107"/>
    </location>
</feature>
<proteinExistence type="predicted"/>
<evidence type="ECO:0000256" key="1">
    <source>
        <dbReference type="SAM" id="MobiDB-lite"/>
    </source>
</evidence>
<feature type="compositionally biased region" description="Acidic residues" evidence="1">
    <location>
        <begin position="9"/>
        <end position="26"/>
    </location>
</feature>
<feature type="compositionally biased region" description="Basic and acidic residues" evidence="1">
    <location>
        <begin position="27"/>
        <end position="40"/>
    </location>
</feature>
<evidence type="ECO:0000313" key="2">
    <source>
        <dbReference type="EMBL" id="KAK5947741.1"/>
    </source>
</evidence>
<accession>A0AAN8EWQ5</accession>